<sequence>MKEYMIGKALCELRKHFNISQRELAKDICDQSLISRIEKNEIYPSAPLLYELSKRLGVDINHFFTDHNKPIHRVDYSEEFCKQVRTLINNRHYQEAYIMIKKEEKSPLFRNKELNRFILWARGVCVFYIEDNLLEAIEFIDNALSIHETTEKNYCEEEIEILISKAIFYSEKDQYREAVEVFLEALHQFKRLPFSGDKKIQMRLYYNISKSYFQQKQFTDSIEYAVKGIKEGIENHHFYLLGHLYYQKGESHLYLDERELAISNMKEAIWLFQKTKQRVLYDYVIHEIEKISSNVHPKDFADVN</sequence>
<dbReference type="InterPro" id="IPR041315">
    <property type="entry name" value="PlcR_TPR"/>
</dbReference>
<gene>
    <name evidence="2" type="ORF">BKP35_08665</name>
</gene>
<dbReference type="InterPro" id="IPR010982">
    <property type="entry name" value="Lambda_DNA-bd_dom_sf"/>
</dbReference>
<dbReference type="SMART" id="SM00028">
    <property type="entry name" value="TPR"/>
    <property type="match status" value="3"/>
</dbReference>
<dbReference type="GO" id="GO:0003677">
    <property type="term" value="F:DNA binding"/>
    <property type="evidence" value="ECO:0007669"/>
    <property type="project" value="InterPro"/>
</dbReference>
<evidence type="ECO:0000259" key="1">
    <source>
        <dbReference type="PROSITE" id="PS50943"/>
    </source>
</evidence>
<name>A0A1S2LMS7_9BACI</name>
<dbReference type="OrthoDB" id="1150409at2"/>
<reference evidence="2 3" key="1">
    <citation type="submission" date="2016-10" db="EMBL/GenBank/DDBJ databases">
        <title>Draft genome sequences of four alkaliphilic bacteria belonging to the Anaerobacillus genus.</title>
        <authorList>
            <person name="Bassil N.M."/>
            <person name="Lloyd J.R."/>
        </authorList>
    </citation>
    <scope>NUCLEOTIDE SEQUENCE [LARGE SCALE GENOMIC DNA]</scope>
    <source>
        <strain evidence="2 3">DSM 15340</strain>
    </source>
</reference>
<dbReference type="InterPro" id="IPR001387">
    <property type="entry name" value="Cro/C1-type_HTH"/>
</dbReference>
<dbReference type="RefSeq" id="WP_071312948.1">
    <property type="nucleotide sequence ID" value="NZ_MLQQ01000013.1"/>
</dbReference>
<dbReference type="SUPFAM" id="SSF47413">
    <property type="entry name" value="lambda repressor-like DNA-binding domains"/>
    <property type="match status" value="1"/>
</dbReference>
<dbReference type="Pfam" id="PF18768">
    <property type="entry name" value="RNPP_C"/>
    <property type="match status" value="1"/>
</dbReference>
<dbReference type="Pfam" id="PF01381">
    <property type="entry name" value="HTH_3"/>
    <property type="match status" value="1"/>
</dbReference>
<dbReference type="EMBL" id="MLQQ01000013">
    <property type="protein sequence ID" value="OIJ13838.1"/>
    <property type="molecule type" value="Genomic_DNA"/>
</dbReference>
<dbReference type="CDD" id="cd00093">
    <property type="entry name" value="HTH_XRE"/>
    <property type="match status" value="1"/>
</dbReference>
<dbReference type="Gene3D" id="1.25.40.10">
    <property type="entry name" value="Tetratricopeptide repeat domain"/>
    <property type="match status" value="1"/>
</dbReference>
<proteinExistence type="predicted"/>
<dbReference type="InterPro" id="IPR053163">
    <property type="entry name" value="HTH-type_regulator_Rgg"/>
</dbReference>
<dbReference type="SUPFAM" id="SSF48452">
    <property type="entry name" value="TPR-like"/>
    <property type="match status" value="1"/>
</dbReference>
<dbReference type="PANTHER" id="PTHR37038">
    <property type="entry name" value="TRANSCRIPTIONAL REGULATOR-RELATED"/>
    <property type="match status" value="1"/>
</dbReference>
<evidence type="ECO:0000313" key="2">
    <source>
        <dbReference type="EMBL" id="OIJ13838.1"/>
    </source>
</evidence>
<keyword evidence="3" id="KW-1185">Reference proteome</keyword>
<organism evidence="2 3">
    <name type="scientific">Anaerobacillus arseniciselenatis</name>
    <dbReference type="NCBI Taxonomy" id="85682"/>
    <lineage>
        <taxon>Bacteria</taxon>
        <taxon>Bacillati</taxon>
        <taxon>Bacillota</taxon>
        <taxon>Bacilli</taxon>
        <taxon>Bacillales</taxon>
        <taxon>Bacillaceae</taxon>
        <taxon>Anaerobacillus</taxon>
    </lineage>
</organism>
<dbReference type="SMART" id="SM00530">
    <property type="entry name" value="HTH_XRE"/>
    <property type="match status" value="1"/>
</dbReference>
<accession>A0A1S2LMS7</accession>
<comment type="caution">
    <text evidence="2">The sequence shown here is derived from an EMBL/GenBank/DDBJ whole genome shotgun (WGS) entry which is preliminary data.</text>
</comment>
<dbReference type="InterPro" id="IPR019734">
    <property type="entry name" value="TPR_rpt"/>
</dbReference>
<dbReference type="PROSITE" id="PS50943">
    <property type="entry name" value="HTH_CROC1"/>
    <property type="match status" value="1"/>
</dbReference>
<dbReference type="Proteomes" id="UP000180098">
    <property type="component" value="Unassembled WGS sequence"/>
</dbReference>
<dbReference type="PANTHER" id="PTHR37038:SF14">
    <property type="entry name" value="TRANSCRIPTIONAL ACTIVATOR"/>
    <property type="match status" value="1"/>
</dbReference>
<feature type="domain" description="HTH cro/C1-type" evidence="1">
    <location>
        <begin position="12"/>
        <end position="63"/>
    </location>
</feature>
<evidence type="ECO:0000313" key="3">
    <source>
        <dbReference type="Proteomes" id="UP000180098"/>
    </source>
</evidence>
<dbReference type="AlphaFoldDB" id="A0A1S2LMS7"/>
<protein>
    <recommendedName>
        <fullName evidence="1">HTH cro/C1-type domain-containing protein</fullName>
    </recommendedName>
</protein>
<dbReference type="InterPro" id="IPR011990">
    <property type="entry name" value="TPR-like_helical_dom_sf"/>
</dbReference>